<comment type="caution">
    <text evidence="14">The sequence shown here is derived from an EMBL/GenBank/DDBJ whole genome shotgun (WGS) entry which is preliminary data.</text>
</comment>
<dbReference type="InterPro" id="IPR036890">
    <property type="entry name" value="HATPase_C_sf"/>
</dbReference>
<dbReference type="InterPro" id="IPR005467">
    <property type="entry name" value="His_kinase_dom"/>
</dbReference>
<dbReference type="SUPFAM" id="SSF55781">
    <property type="entry name" value="GAF domain-like"/>
    <property type="match status" value="1"/>
</dbReference>
<dbReference type="GO" id="GO:0004673">
    <property type="term" value="F:protein histidine kinase activity"/>
    <property type="evidence" value="ECO:0007669"/>
    <property type="project" value="UniProtKB-EC"/>
</dbReference>
<evidence type="ECO:0000259" key="11">
    <source>
        <dbReference type="PROSITE" id="PS50110"/>
    </source>
</evidence>
<dbReference type="SMART" id="SM00448">
    <property type="entry name" value="REC"/>
    <property type="match status" value="1"/>
</dbReference>
<dbReference type="SMART" id="SM00091">
    <property type="entry name" value="PAS"/>
    <property type="match status" value="1"/>
</dbReference>
<dbReference type="PROSITE" id="PS50109">
    <property type="entry name" value="HIS_KIN"/>
    <property type="match status" value="1"/>
</dbReference>
<dbReference type="Proteomes" id="UP000060487">
    <property type="component" value="Unassembled WGS sequence"/>
</dbReference>
<accession>A0ABR5SGL3</accession>
<keyword evidence="15" id="KW-1185">Reference proteome</keyword>
<keyword evidence="6 14" id="KW-0418">Kinase</keyword>
<feature type="domain" description="PAC" evidence="13">
    <location>
        <begin position="378"/>
        <end position="431"/>
    </location>
</feature>
<evidence type="ECO:0000256" key="5">
    <source>
        <dbReference type="ARBA" id="ARBA00022741"/>
    </source>
</evidence>
<dbReference type="InterPro" id="IPR001789">
    <property type="entry name" value="Sig_transdc_resp-reg_receiver"/>
</dbReference>
<dbReference type="SUPFAM" id="SSF55874">
    <property type="entry name" value="ATPase domain of HSP90 chaperone/DNA topoisomerase II/histidine kinase"/>
    <property type="match status" value="1"/>
</dbReference>
<keyword evidence="7" id="KW-0067">ATP-binding</keyword>
<dbReference type="SMART" id="SM00387">
    <property type="entry name" value="HATPase_c"/>
    <property type="match status" value="1"/>
</dbReference>
<dbReference type="PRINTS" id="PR00344">
    <property type="entry name" value="BCTRLSENSOR"/>
</dbReference>
<evidence type="ECO:0000259" key="10">
    <source>
        <dbReference type="PROSITE" id="PS50109"/>
    </source>
</evidence>
<name>A0ABR5SGL3_9BACT</name>
<dbReference type="PROSITE" id="PS50112">
    <property type="entry name" value="PAS"/>
    <property type="match status" value="1"/>
</dbReference>
<evidence type="ECO:0000256" key="8">
    <source>
        <dbReference type="ARBA" id="ARBA00023012"/>
    </source>
</evidence>
<dbReference type="InterPro" id="IPR003018">
    <property type="entry name" value="GAF"/>
</dbReference>
<dbReference type="Pfam" id="PF00989">
    <property type="entry name" value="PAS"/>
    <property type="match status" value="1"/>
</dbReference>
<keyword evidence="4 14" id="KW-0808">Transferase</keyword>
<feature type="modified residue" description="4-aspartylphosphate" evidence="9">
    <location>
        <position position="55"/>
    </location>
</feature>
<dbReference type="CDD" id="cd00130">
    <property type="entry name" value="PAS"/>
    <property type="match status" value="1"/>
</dbReference>
<dbReference type="InterPro" id="IPR003594">
    <property type="entry name" value="HATPase_dom"/>
</dbReference>
<dbReference type="Pfam" id="PF02518">
    <property type="entry name" value="HATPase_c"/>
    <property type="match status" value="1"/>
</dbReference>
<evidence type="ECO:0000256" key="7">
    <source>
        <dbReference type="ARBA" id="ARBA00022840"/>
    </source>
</evidence>
<keyword evidence="5" id="KW-0547">Nucleotide-binding</keyword>
<dbReference type="PANTHER" id="PTHR43065:SF47">
    <property type="match status" value="1"/>
</dbReference>
<evidence type="ECO:0000259" key="12">
    <source>
        <dbReference type="PROSITE" id="PS50112"/>
    </source>
</evidence>
<dbReference type="InterPro" id="IPR013767">
    <property type="entry name" value="PAS_fold"/>
</dbReference>
<dbReference type="Gene3D" id="3.40.50.2300">
    <property type="match status" value="1"/>
</dbReference>
<dbReference type="InterPro" id="IPR029016">
    <property type="entry name" value="GAF-like_dom_sf"/>
</dbReference>
<dbReference type="SUPFAM" id="SSF52172">
    <property type="entry name" value="CheY-like"/>
    <property type="match status" value="1"/>
</dbReference>
<keyword evidence="8" id="KW-0902">Two-component regulatory system</keyword>
<evidence type="ECO:0000256" key="3">
    <source>
        <dbReference type="ARBA" id="ARBA00022553"/>
    </source>
</evidence>
<sequence length="696" mass="78260">MGKKSILIVDDEVVVSLEIKKLLQGWGYKVCGTVGTGEDALNKIEEAMPDLVLMDINLRGGIDGIETSKLIKDKYKIPIIYLTAYIDYSILKRVEKTNPYGYILKPFNESELYAVIKIALYNSKTEKELEHQYLIQSVLNTILGISLEPLSLTEQMKRVLDKIITLPWLKLESKGSIFLVEETEDVLELKVHKGFSPELLEACSRVPFGTCLCGKAAASRNIVFSDCIDDRHDITFEKMTQHGHFCIPIILTGKLLGVINLYLKEGHKKNEMEEEFLVAVSNTLAGIIARRSTEEALEKLKRQQELILNSAGEGIFGLDRNGLISFVNPAAAKMIGWDPEELLGKKQHDVIHHPNTNDIACYIDKCNIYKAFFEGQVYRVDGEVFWRKDGTSFPVEYVSTPIFDEKHRLLGAVVVFNDTSLRKQAEEQQAQLLGELKRTNENLRFSQEKIIQSEKLAALGQLVSGIAHEINTPIGNSVMSASHLVERTREITELFDQNKLSKSKLAGYFSTATEDSDIILKNLIRSSTLVKSFKMVSGDQTSQQRRRFRLKEYIEDIIMSLKPTIKKTSHEVHVSCGEDMELDSYPGAFAQIITNLVMNAITHAFDKEFNGHIDINVRETQKNIIITFKDNGKGISNAAISRIFDPFFTTNRKGGNSGLGLNIVFNIVQKTLKGDVHCESVEGEGTSFIITIPREL</sequence>
<dbReference type="InterPro" id="IPR003661">
    <property type="entry name" value="HisK_dim/P_dom"/>
</dbReference>
<dbReference type="SUPFAM" id="SSF55785">
    <property type="entry name" value="PYP-like sensor domain (PAS domain)"/>
    <property type="match status" value="1"/>
</dbReference>
<dbReference type="PANTHER" id="PTHR43065">
    <property type="entry name" value="SENSOR HISTIDINE KINASE"/>
    <property type="match status" value="1"/>
</dbReference>
<feature type="domain" description="Histidine kinase" evidence="10">
    <location>
        <begin position="465"/>
        <end position="696"/>
    </location>
</feature>
<feature type="domain" description="Response regulatory" evidence="11">
    <location>
        <begin position="5"/>
        <end position="120"/>
    </location>
</feature>
<dbReference type="InterPro" id="IPR011006">
    <property type="entry name" value="CheY-like_superfamily"/>
</dbReference>
<dbReference type="Gene3D" id="3.30.450.20">
    <property type="entry name" value="PAS domain"/>
    <property type="match status" value="1"/>
</dbReference>
<dbReference type="CDD" id="cd00082">
    <property type="entry name" value="HisKA"/>
    <property type="match status" value="1"/>
</dbReference>
<proteinExistence type="predicted"/>
<dbReference type="Pfam" id="PF13185">
    <property type="entry name" value="GAF_2"/>
    <property type="match status" value="1"/>
</dbReference>
<evidence type="ECO:0000256" key="4">
    <source>
        <dbReference type="ARBA" id="ARBA00022679"/>
    </source>
</evidence>
<feature type="domain" description="PAS" evidence="12">
    <location>
        <begin position="300"/>
        <end position="352"/>
    </location>
</feature>
<evidence type="ECO:0000313" key="15">
    <source>
        <dbReference type="Proteomes" id="UP000060487"/>
    </source>
</evidence>
<dbReference type="CDD" id="cd17534">
    <property type="entry name" value="REC_DC-like"/>
    <property type="match status" value="1"/>
</dbReference>
<evidence type="ECO:0000256" key="2">
    <source>
        <dbReference type="ARBA" id="ARBA00012438"/>
    </source>
</evidence>
<organism evidence="14 15">
    <name type="scientific">Candidatus Magnetominusculus xianensis</name>
    <dbReference type="NCBI Taxonomy" id="1748249"/>
    <lineage>
        <taxon>Bacteria</taxon>
        <taxon>Pseudomonadati</taxon>
        <taxon>Nitrospirota</taxon>
        <taxon>Nitrospiria</taxon>
        <taxon>Nitrospirales</taxon>
        <taxon>Nitrospiraceae</taxon>
        <taxon>Candidatus Magnetominusculus</taxon>
    </lineage>
</organism>
<dbReference type="Pfam" id="PF00072">
    <property type="entry name" value="Response_reg"/>
    <property type="match status" value="1"/>
</dbReference>
<dbReference type="RefSeq" id="WP_085052302.1">
    <property type="nucleotide sequence ID" value="NZ_LNQR01000060.1"/>
</dbReference>
<dbReference type="NCBIfam" id="TIGR00229">
    <property type="entry name" value="sensory_box"/>
    <property type="match status" value="1"/>
</dbReference>
<evidence type="ECO:0000256" key="9">
    <source>
        <dbReference type="PROSITE-ProRule" id="PRU00169"/>
    </source>
</evidence>
<keyword evidence="3 9" id="KW-0597">Phosphoprotein</keyword>
<dbReference type="InterPro" id="IPR004358">
    <property type="entry name" value="Sig_transdc_His_kin-like_C"/>
</dbReference>
<dbReference type="InterPro" id="IPR035965">
    <property type="entry name" value="PAS-like_dom_sf"/>
</dbReference>
<dbReference type="Gene3D" id="1.10.287.130">
    <property type="match status" value="1"/>
</dbReference>
<gene>
    <name evidence="14" type="ORF">ASN18_1683</name>
</gene>
<evidence type="ECO:0000256" key="1">
    <source>
        <dbReference type="ARBA" id="ARBA00000085"/>
    </source>
</evidence>
<dbReference type="EC" id="2.7.13.3" evidence="2"/>
<protein>
    <recommendedName>
        <fullName evidence="2">histidine kinase</fullName>
        <ecNumber evidence="2">2.7.13.3</ecNumber>
    </recommendedName>
</protein>
<dbReference type="Gene3D" id="3.30.450.40">
    <property type="match status" value="1"/>
</dbReference>
<dbReference type="InterPro" id="IPR000700">
    <property type="entry name" value="PAS-assoc_C"/>
</dbReference>
<dbReference type="InterPro" id="IPR000014">
    <property type="entry name" value="PAS"/>
</dbReference>
<dbReference type="PROSITE" id="PS50110">
    <property type="entry name" value="RESPONSE_REGULATORY"/>
    <property type="match status" value="1"/>
</dbReference>
<reference evidence="14 15" key="1">
    <citation type="submission" date="2015-11" db="EMBL/GenBank/DDBJ databases">
        <authorList>
            <person name="Lin W."/>
        </authorList>
    </citation>
    <scope>NUCLEOTIDE SEQUENCE [LARGE SCALE GENOMIC DNA]</scope>
    <source>
        <strain evidence="14 15">HCH-1</strain>
    </source>
</reference>
<dbReference type="PROSITE" id="PS50113">
    <property type="entry name" value="PAC"/>
    <property type="match status" value="1"/>
</dbReference>
<dbReference type="Gene3D" id="3.30.565.10">
    <property type="entry name" value="Histidine kinase-like ATPase, C-terminal domain"/>
    <property type="match status" value="1"/>
</dbReference>
<dbReference type="EMBL" id="LNQR01000060">
    <property type="protein sequence ID" value="KWT85549.1"/>
    <property type="molecule type" value="Genomic_DNA"/>
</dbReference>
<comment type="catalytic activity">
    <reaction evidence="1">
        <text>ATP + protein L-histidine = ADP + protein N-phospho-L-histidine.</text>
        <dbReference type="EC" id="2.7.13.3"/>
    </reaction>
</comment>
<evidence type="ECO:0000259" key="13">
    <source>
        <dbReference type="PROSITE" id="PS50113"/>
    </source>
</evidence>
<evidence type="ECO:0000313" key="14">
    <source>
        <dbReference type="EMBL" id="KWT85549.1"/>
    </source>
</evidence>
<evidence type="ECO:0000256" key="6">
    <source>
        <dbReference type="ARBA" id="ARBA00022777"/>
    </source>
</evidence>